<dbReference type="PROSITE" id="PS51715">
    <property type="entry name" value="G_GB1_RHD3"/>
    <property type="match status" value="1"/>
</dbReference>
<dbReference type="Pfam" id="PF02841">
    <property type="entry name" value="GBP_C"/>
    <property type="match status" value="1"/>
</dbReference>
<keyword evidence="7 12" id="KW-1133">Transmembrane helix</keyword>
<dbReference type="Pfam" id="PF02263">
    <property type="entry name" value="GBP"/>
    <property type="match status" value="1"/>
</dbReference>
<dbReference type="SUPFAM" id="SSF48340">
    <property type="entry name" value="Interferon-induced guanylate-binding protein 1 (GBP1), C-terminal domain"/>
    <property type="match status" value="1"/>
</dbReference>
<keyword evidence="4" id="KW-0378">Hydrolase</keyword>
<name>A0A1B6HYL4_9HEMI</name>
<dbReference type="FunFam" id="3.40.50.300:FF:004169">
    <property type="entry name" value="Atlastin 3"/>
    <property type="match status" value="1"/>
</dbReference>
<organism evidence="14">
    <name type="scientific">Homalodisca liturata</name>
    <dbReference type="NCBI Taxonomy" id="320908"/>
    <lineage>
        <taxon>Eukaryota</taxon>
        <taxon>Metazoa</taxon>
        <taxon>Ecdysozoa</taxon>
        <taxon>Arthropoda</taxon>
        <taxon>Hexapoda</taxon>
        <taxon>Insecta</taxon>
        <taxon>Pterygota</taxon>
        <taxon>Neoptera</taxon>
        <taxon>Paraneoptera</taxon>
        <taxon>Hemiptera</taxon>
        <taxon>Auchenorrhyncha</taxon>
        <taxon>Membracoidea</taxon>
        <taxon>Cicadellidae</taxon>
        <taxon>Cicadellinae</taxon>
        <taxon>Proconiini</taxon>
        <taxon>Homalodisca</taxon>
    </lineage>
</organism>
<dbReference type="FunFam" id="1.20.58.420:FF:000001">
    <property type="entry name" value="Atlastin-1 isoform 1"/>
    <property type="match status" value="1"/>
</dbReference>
<comment type="subcellular location">
    <subcellularLocation>
        <location evidence="1">Endoplasmic reticulum membrane</location>
        <topology evidence="1">Multi-pass membrane protein</topology>
    </subcellularLocation>
</comment>
<dbReference type="FunFam" id="3.40.50.300:FF:003207">
    <property type="entry name" value="ATLastiN (Endoplasmic reticulum GTPase) related"/>
    <property type="match status" value="1"/>
</dbReference>
<dbReference type="AlphaFoldDB" id="A0A1B6HYL4"/>
<dbReference type="PANTHER" id="PTHR10751">
    <property type="entry name" value="GUANYLATE BINDING PROTEIN"/>
    <property type="match status" value="1"/>
</dbReference>
<accession>A0A1B6HYL4</accession>
<comment type="similarity">
    <text evidence="11">Belongs to the TRAFAC class dynamin-like GTPase superfamily. GB1/RHD3 GTPase family.</text>
</comment>
<dbReference type="CDD" id="cd01851">
    <property type="entry name" value="GBP"/>
    <property type="match status" value="1"/>
</dbReference>
<evidence type="ECO:0000256" key="10">
    <source>
        <dbReference type="ARBA" id="ARBA00049117"/>
    </source>
</evidence>
<evidence type="ECO:0000256" key="2">
    <source>
        <dbReference type="ARBA" id="ARBA00022692"/>
    </source>
</evidence>
<dbReference type="GO" id="GO:0005789">
    <property type="term" value="C:endoplasmic reticulum membrane"/>
    <property type="evidence" value="ECO:0007669"/>
    <property type="project" value="UniProtKB-SubCell"/>
</dbReference>
<dbReference type="Gene3D" id="3.40.50.300">
    <property type="entry name" value="P-loop containing nucleotide triphosphate hydrolases"/>
    <property type="match status" value="1"/>
</dbReference>
<evidence type="ECO:0000256" key="12">
    <source>
        <dbReference type="SAM" id="Phobius"/>
    </source>
</evidence>
<evidence type="ECO:0000256" key="7">
    <source>
        <dbReference type="ARBA" id="ARBA00022989"/>
    </source>
</evidence>
<dbReference type="GO" id="GO:0003924">
    <property type="term" value="F:GTPase activity"/>
    <property type="evidence" value="ECO:0007669"/>
    <property type="project" value="InterPro"/>
</dbReference>
<evidence type="ECO:0000256" key="4">
    <source>
        <dbReference type="ARBA" id="ARBA00022801"/>
    </source>
</evidence>
<protein>
    <recommendedName>
        <fullName evidence="13">GB1/RHD3-type G domain-containing protein</fullName>
    </recommendedName>
</protein>
<evidence type="ECO:0000256" key="9">
    <source>
        <dbReference type="ARBA" id="ARBA00023136"/>
    </source>
</evidence>
<dbReference type="EMBL" id="GECU01027952">
    <property type="protein sequence ID" value="JAS79754.1"/>
    <property type="molecule type" value="Transcribed_RNA"/>
</dbReference>
<feature type="domain" description="GB1/RHD3-type G" evidence="13">
    <location>
        <begin position="261"/>
        <end position="514"/>
    </location>
</feature>
<evidence type="ECO:0000259" key="13">
    <source>
        <dbReference type="PROSITE" id="PS51715"/>
    </source>
</evidence>
<dbReference type="InterPro" id="IPR015894">
    <property type="entry name" value="Guanylate-bd_N"/>
</dbReference>
<comment type="catalytic activity">
    <reaction evidence="10">
        <text>GTP + H2O = GDP + phosphate + H(+)</text>
        <dbReference type="Rhea" id="RHEA:19669"/>
        <dbReference type="ChEBI" id="CHEBI:15377"/>
        <dbReference type="ChEBI" id="CHEBI:15378"/>
        <dbReference type="ChEBI" id="CHEBI:37565"/>
        <dbReference type="ChEBI" id="CHEBI:43474"/>
        <dbReference type="ChEBI" id="CHEBI:58189"/>
    </reaction>
    <physiologicalReaction direction="left-to-right" evidence="10">
        <dbReference type="Rhea" id="RHEA:19670"/>
    </physiologicalReaction>
</comment>
<feature type="transmembrane region" description="Helical" evidence="12">
    <location>
        <begin position="654"/>
        <end position="678"/>
    </location>
</feature>
<evidence type="ECO:0000256" key="8">
    <source>
        <dbReference type="ARBA" id="ARBA00023134"/>
    </source>
</evidence>
<keyword evidence="9 12" id="KW-0472">Membrane</keyword>
<gene>
    <name evidence="14" type="ORF">g.33352</name>
</gene>
<reference evidence="14" key="1">
    <citation type="submission" date="2015-11" db="EMBL/GenBank/DDBJ databases">
        <title>De novo transcriptome assembly of four potential Pierce s Disease insect vectors from Arizona vineyards.</title>
        <authorList>
            <person name="Tassone E.E."/>
        </authorList>
    </citation>
    <scope>NUCLEOTIDE SEQUENCE</scope>
</reference>
<dbReference type="SUPFAM" id="SSF52540">
    <property type="entry name" value="P-loop containing nucleoside triphosphate hydrolases"/>
    <property type="match status" value="1"/>
</dbReference>
<keyword evidence="8" id="KW-0342">GTP-binding</keyword>
<dbReference type="InterPro" id="IPR027417">
    <property type="entry name" value="P-loop_NTPase"/>
</dbReference>
<evidence type="ECO:0000256" key="5">
    <source>
        <dbReference type="ARBA" id="ARBA00022824"/>
    </source>
</evidence>
<dbReference type="InterPro" id="IPR030386">
    <property type="entry name" value="G_GB1_RHD3_dom"/>
</dbReference>
<dbReference type="InterPro" id="IPR036543">
    <property type="entry name" value="Guanylate-bd_C_sf"/>
</dbReference>
<proteinExistence type="inferred from homology"/>
<evidence type="ECO:0000256" key="6">
    <source>
        <dbReference type="ARBA" id="ARBA00022842"/>
    </source>
</evidence>
<keyword evidence="6" id="KW-0460">Magnesium</keyword>
<sequence>MLFMDICLERFIQFAKTGILERPRRRPRDKSPAIGLSTTLPLLDEDLDDIPPNLIDDQVEKVVQRPVRRKSLNKLAPDVVEEQLKKEITKAEESDDSEGEPLKATFQVFVKDVEITKKPLKEVLKAESQTKIDSELHKFAQKDLEVGSLFRLNKKELESVPQKVEANKVILKTDEVKQYPPKKSILKTSQPKVVEEKKQFEKLETKYIIEPEKIVDNDVTMVGDDQTLSEPVQVVLAKPKHQFELDEVALSRVLLHPEVKDKHVVVVSVAGAFRKGKSFLLDFFLRYMKAKYTSVSVGKSGGDWLGADDAPLEGFAWRGGSDRETTGILMWSEAFIATLPSGEKVAVVLMDTQGAFDQESTVKDCATVFALSTMVSSVQIYNLSQNIQEDDLMNLQLFTEYGKLALEDSGNKPFQKLMFLVRDWSYPYEASYGEKGGSKLLAKRLRIKEDQDPQHQTIRRHIKECFTDITCFLLPHPGFKVATNPEFDGRLKDIEADFVENLKMLIPLLLAPENLIVKEIGGQKVKAKELVQYFQSYMKIYNSNELPEPKTMLVATAEANNLSAVAAAKETYHQLMEAVCGGAKPYLSTAHLESEHLRVKDKAMELFTKKPKMGGEEFSRQYKEKLEEDLEEKFVAFKAHNESKNIFKAARTPAVFFVIAVVCYILSGVFSLFGLYPLASTCNMVMGLALITLILWSYIRYSGEMREVGEQLDEIANILWDNIMKPLYQLFVEKSLEHAASQAANLATQNGKMKIS</sequence>
<feature type="transmembrane region" description="Helical" evidence="12">
    <location>
        <begin position="684"/>
        <end position="701"/>
    </location>
</feature>
<dbReference type="Gene3D" id="1.20.58.420">
    <property type="entry name" value="AHSP"/>
    <property type="match status" value="1"/>
</dbReference>
<evidence type="ECO:0000256" key="1">
    <source>
        <dbReference type="ARBA" id="ARBA00004477"/>
    </source>
</evidence>
<keyword evidence="2 12" id="KW-0812">Transmembrane</keyword>
<dbReference type="InterPro" id="IPR003191">
    <property type="entry name" value="Guanylate-bd/ATL_C"/>
</dbReference>
<keyword evidence="5" id="KW-0256">Endoplasmic reticulum</keyword>
<evidence type="ECO:0000256" key="11">
    <source>
        <dbReference type="PROSITE-ProRule" id="PRU01052"/>
    </source>
</evidence>
<dbReference type="GO" id="GO:0005525">
    <property type="term" value="F:GTP binding"/>
    <property type="evidence" value="ECO:0007669"/>
    <property type="project" value="UniProtKB-KW"/>
</dbReference>
<evidence type="ECO:0000313" key="14">
    <source>
        <dbReference type="EMBL" id="JAS79754.1"/>
    </source>
</evidence>
<evidence type="ECO:0000256" key="3">
    <source>
        <dbReference type="ARBA" id="ARBA00022741"/>
    </source>
</evidence>
<keyword evidence="3" id="KW-0547">Nucleotide-binding</keyword>